<gene>
    <name evidence="2" type="ORF">AN957_22255</name>
</gene>
<name>A0A0Q3QTX6_9BACI</name>
<dbReference type="EMBL" id="LJIX01000006">
    <property type="protein sequence ID" value="KQL21024.1"/>
    <property type="molecule type" value="Genomic_DNA"/>
</dbReference>
<evidence type="ECO:0000313" key="2">
    <source>
        <dbReference type="EMBL" id="KQL21024.1"/>
    </source>
</evidence>
<dbReference type="RefSeq" id="WP_056686095.1">
    <property type="nucleotide sequence ID" value="NZ_LJIX01000006.1"/>
</dbReference>
<dbReference type="PATRIC" id="fig|1637975.4.peg.4441"/>
<dbReference type="Proteomes" id="UP000050996">
    <property type="component" value="Unassembled WGS sequence"/>
</dbReference>
<keyword evidence="1" id="KW-0732">Signal</keyword>
<reference evidence="2 3" key="1">
    <citation type="submission" date="2015-09" db="EMBL/GenBank/DDBJ databases">
        <title>Genome sequencing project for genomic taxonomy and phylogenomics of Bacillus-like bacteria.</title>
        <authorList>
            <person name="Liu B."/>
            <person name="Wang J."/>
            <person name="Zhu Y."/>
            <person name="Liu G."/>
            <person name="Chen Q."/>
            <person name="Chen Z."/>
            <person name="Lan J."/>
            <person name="Che J."/>
            <person name="Ge C."/>
            <person name="Shi H."/>
            <person name="Pan Z."/>
            <person name="Liu X."/>
        </authorList>
    </citation>
    <scope>NUCLEOTIDE SEQUENCE [LARGE SCALE GENOMIC DNA]</scope>
    <source>
        <strain evidence="2 3">FJAT-18043</strain>
    </source>
</reference>
<evidence type="ECO:0000313" key="3">
    <source>
        <dbReference type="Proteomes" id="UP000050996"/>
    </source>
</evidence>
<proteinExistence type="predicted"/>
<feature type="signal peptide" evidence="1">
    <location>
        <begin position="1"/>
        <end position="21"/>
    </location>
</feature>
<sequence>MKKHIAILLILLLAISTQAFASSHNYILINDEKVEVTEKAKVTDANEVSMDTELQLANHDSREKLEPERLEELSISLDDDDSSIVDKLCWVCTKYVHSEDPKFYVCVDGYWSKYCRIQ</sequence>
<accession>A0A0Q3QTX6</accession>
<organism evidence="2 3">
    <name type="scientific">Cytobacillus solani</name>
    <dbReference type="NCBI Taxonomy" id="1637975"/>
    <lineage>
        <taxon>Bacteria</taxon>
        <taxon>Bacillati</taxon>
        <taxon>Bacillota</taxon>
        <taxon>Bacilli</taxon>
        <taxon>Bacillales</taxon>
        <taxon>Bacillaceae</taxon>
        <taxon>Cytobacillus</taxon>
    </lineage>
</organism>
<protein>
    <submittedName>
        <fullName evidence="2">Uncharacterized protein</fullName>
    </submittedName>
</protein>
<comment type="caution">
    <text evidence="2">The sequence shown here is derived from an EMBL/GenBank/DDBJ whole genome shotgun (WGS) entry which is preliminary data.</text>
</comment>
<feature type="chain" id="PRO_5006206934" evidence="1">
    <location>
        <begin position="22"/>
        <end position="118"/>
    </location>
</feature>
<evidence type="ECO:0000256" key="1">
    <source>
        <dbReference type="SAM" id="SignalP"/>
    </source>
</evidence>
<dbReference type="AlphaFoldDB" id="A0A0Q3QTX6"/>
<keyword evidence="3" id="KW-1185">Reference proteome</keyword>